<keyword evidence="3" id="KW-1185">Reference proteome</keyword>
<feature type="compositionally biased region" description="Polar residues" evidence="1">
    <location>
        <begin position="355"/>
        <end position="367"/>
    </location>
</feature>
<gene>
    <name evidence="2" type="ORF">ACFQKE_00030</name>
</gene>
<evidence type="ECO:0000313" key="3">
    <source>
        <dbReference type="Proteomes" id="UP001596434"/>
    </source>
</evidence>
<feature type="compositionally biased region" description="Basic and acidic residues" evidence="1">
    <location>
        <begin position="371"/>
        <end position="380"/>
    </location>
</feature>
<organism evidence="2 3">
    <name type="scientific">Haloplanus litoreus</name>
    <dbReference type="NCBI Taxonomy" id="767515"/>
    <lineage>
        <taxon>Archaea</taxon>
        <taxon>Methanobacteriati</taxon>
        <taxon>Methanobacteriota</taxon>
        <taxon>Stenosarchaea group</taxon>
        <taxon>Halobacteria</taxon>
        <taxon>Halobacteriales</taxon>
        <taxon>Haloferacaceae</taxon>
        <taxon>Haloplanus</taxon>
    </lineage>
</organism>
<dbReference type="Proteomes" id="UP001596434">
    <property type="component" value="Unassembled WGS sequence"/>
</dbReference>
<accession>A0ABD5ZT88</accession>
<feature type="region of interest" description="Disordered" evidence="1">
    <location>
        <begin position="317"/>
        <end position="380"/>
    </location>
</feature>
<proteinExistence type="predicted"/>
<evidence type="ECO:0000313" key="2">
    <source>
        <dbReference type="EMBL" id="MFC7253710.1"/>
    </source>
</evidence>
<name>A0ABD5ZT88_9EURY</name>
<protein>
    <recommendedName>
        <fullName evidence="4">Tail tape measure protein</fullName>
    </recommendedName>
</protein>
<evidence type="ECO:0000256" key="1">
    <source>
        <dbReference type="SAM" id="MobiDB-lite"/>
    </source>
</evidence>
<sequence length="418" mass="42049">MSEFSTEVSLLATPDQASLREARAEIEDALGDVSVGVETAGASASAAGDSRIAGRERAMSRQLLTDQTNRLGTITDHLDRGLDLDETRNDLLRDLLEETESGNFSQAKGGGGLGGLGAIGGIFAGILGGVGLGSVIASRVGDALGTIDPTEAIGGVDLIPADVVATPASVAAVDLIGSPAGIAASDVIAGGASLVAANVIGTPATVAAADLIAEEAGITAADVIGVAATIVAGDVVGETARVVASDVIDDPVSLSVADLVDVPEGGIDIKKIIAGALAAGAGAEAARQVGRGPGIGTAARVGSAVTAPFAIPTMVAAQSERRRDRGNGGLLERFLPDLPSLGGGQDRTRRASVGVTPTATSSDSISAANPARERYDRRGNSTDVTANYTIEGRSDAELKRLIDRRAKQHVEELRRDLT</sequence>
<reference evidence="2 3" key="1">
    <citation type="journal article" date="2019" name="Int. J. Syst. Evol. Microbiol.">
        <title>The Global Catalogue of Microorganisms (GCM) 10K type strain sequencing project: providing services to taxonomists for standard genome sequencing and annotation.</title>
        <authorList>
            <consortium name="The Broad Institute Genomics Platform"/>
            <consortium name="The Broad Institute Genome Sequencing Center for Infectious Disease"/>
            <person name="Wu L."/>
            <person name="Ma J."/>
        </authorList>
    </citation>
    <scope>NUCLEOTIDE SEQUENCE [LARGE SCALE GENOMIC DNA]</scope>
    <source>
        <strain evidence="2 3">GX21</strain>
    </source>
</reference>
<comment type="caution">
    <text evidence="2">The sequence shown here is derived from an EMBL/GenBank/DDBJ whole genome shotgun (WGS) entry which is preliminary data.</text>
</comment>
<dbReference type="GeneID" id="96951991"/>
<dbReference type="RefSeq" id="WP_379701716.1">
    <property type="nucleotide sequence ID" value="NZ_JBHTAT010000001.1"/>
</dbReference>
<dbReference type="AlphaFoldDB" id="A0ABD5ZT88"/>
<dbReference type="EMBL" id="JBHTAT010000001">
    <property type="protein sequence ID" value="MFC7253710.1"/>
    <property type="molecule type" value="Genomic_DNA"/>
</dbReference>
<evidence type="ECO:0008006" key="4">
    <source>
        <dbReference type="Google" id="ProtNLM"/>
    </source>
</evidence>